<evidence type="ECO:0000256" key="3">
    <source>
        <dbReference type="ARBA" id="ARBA00038054"/>
    </source>
</evidence>
<dbReference type="Gene3D" id="2.30.110.10">
    <property type="entry name" value="Electron Transport, Fmn-binding Protein, Chain A"/>
    <property type="match status" value="1"/>
</dbReference>
<evidence type="ECO:0000259" key="4">
    <source>
        <dbReference type="SMART" id="SM00903"/>
    </source>
</evidence>
<comment type="cofactor">
    <cofactor evidence="1">
        <name>FMN</name>
        <dbReference type="ChEBI" id="CHEBI:58210"/>
    </cofactor>
</comment>
<feature type="domain" description="Flavin reductase like" evidence="4">
    <location>
        <begin position="10"/>
        <end position="164"/>
    </location>
</feature>
<evidence type="ECO:0000313" key="6">
    <source>
        <dbReference type="Proteomes" id="UP000567067"/>
    </source>
</evidence>
<dbReference type="GO" id="GO:0010181">
    <property type="term" value="F:FMN binding"/>
    <property type="evidence" value="ECO:0007669"/>
    <property type="project" value="InterPro"/>
</dbReference>
<dbReference type="AlphaFoldDB" id="A0A7W3SX68"/>
<dbReference type="PANTHER" id="PTHR43567">
    <property type="entry name" value="FLAVOREDOXIN-RELATED-RELATED"/>
    <property type="match status" value="1"/>
</dbReference>
<dbReference type="InterPro" id="IPR052174">
    <property type="entry name" value="Flavoredoxin"/>
</dbReference>
<sequence>MRKLVQSNLMHAYPGRVSIVTSKHADNCNMMAAGYNTYVGSDPEVYGISIRKETRSYELIKNSGFFGVNFLSSEYTHWIQGIGTMNGYHVDKFQQLGISFEDGFSTSVPILDKAYFAYECKVIDERTYGDHQWIAGEIVQTYADEELFDENGLPIFEKLSMPLYVGRSLYRLVDHTSKIKVHDEHLKGESQK</sequence>
<comment type="similarity">
    <text evidence="3">Belongs to the flavoredoxin family.</text>
</comment>
<evidence type="ECO:0000256" key="1">
    <source>
        <dbReference type="ARBA" id="ARBA00001917"/>
    </source>
</evidence>
<keyword evidence="2" id="KW-0285">Flavoprotein</keyword>
<reference evidence="5 6" key="1">
    <citation type="submission" date="2020-08" db="EMBL/GenBank/DDBJ databases">
        <title>Genomic Encyclopedia of Type Strains, Phase III (KMG-III): the genomes of soil and plant-associated and newly described type strains.</title>
        <authorList>
            <person name="Whitman W."/>
        </authorList>
    </citation>
    <scope>NUCLEOTIDE SEQUENCE [LARGE SCALE GENOMIC DNA]</scope>
    <source>
        <strain evidence="5 6">CECT 8693</strain>
    </source>
</reference>
<dbReference type="Proteomes" id="UP000567067">
    <property type="component" value="Unassembled WGS sequence"/>
</dbReference>
<organism evidence="5 6">
    <name type="scientific">Fontibacillus solani</name>
    <dbReference type="NCBI Taxonomy" id="1572857"/>
    <lineage>
        <taxon>Bacteria</taxon>
        <taxon>Bacillati</taxon>
        <taxon>Bacillota</taxon>
        <taxon>Bacilli</taxon>
        <taxon>Bacillales</taxon>
        <taxon>Paenibacillaceae</taxon>
        <taxon>Fontibacillus</taxon>
    </lineage>
</organism>
<evidence type="ECO:0000313" key="5">
    <source>
        <dbReference type="EMBL" id="MBA9087900.1"/>
    </source>
</evidence>
<accession>A0A7W3SX68</accession>
<dbReference type="InterPro" id="IPR012349">
    <property type="entry name" value="Split_barrel_FMN-bd"/>
</dbReference>
<dbReference type="GO" id="GO:0016646">
    <property type="term" value="F:oxidoreductase activity, acting on the CH-NH group of donors, NAD or NADP as acceptor"/>
    <property type="evidence" value="ECO:0007669"/>
    <property type="project" value="UniProtKB-ARBA"/>
</dbReference>
<evidence type="ECO:0000256" key="2">
    <source>
        <dbReference type="ARBA" id="ARBA00022630"/>
    </source>
</evidence>
<protein>
    <submittedName>
        <fullName evidence="5">Flavin reductase (DIM6/NTAB) family NADH-FMN oxidoreductase RutF</fullName>
    </submittedName>
</protein>
<keyword evidence="6" id="KW-1185">Reference proteome</keyword>
<dbReference type="RefSeq" id="WP_182539153.1">
    <property type="nucleotide sequence ID" value="NZ_JACJIP010000038.1"/>
</dbReference>
<comment type="caution">
    <text evidence="5">The sequence shown here is derived from an EMBL/GenBank/DDBJ whole genome shotgun (WGS) entry which is preliminary data.</text>
</comment>
<dbReference type="EMBL" id="JACJIP010000038">
    <property type="protein sequence ID" value="MBA9087900.1"/>
    <property type="molecule type" value="Genomic_DNA"/>
</dbReference>
<dbReference type="SMART" id="SM00903">
    <property type="entry name" value="Flavin_Reduct"/>
    <property type="match status" value="1"/>
</dbReference>
<gene>
    <name evidence="5" type="ORF">FHR92_004393</name>
</gene>
<dbReference type="Pfam" id="PF01613">
    <property type="entry name" value="Flavin_Reduct"/>
    <property type="match status" value="1"/>
</dbReference>
<proteinExistence type="inferred from homology"/>
<dbReference type="SUPFAM" id="SSF50475">
    <property type="entry name" value="FMN-binding split barrel"/>
    <property type="match status" value="1"/>
</dbReference>
<dbReference type="PANTHER" id="PTHR43567:SF1">
    <property type="entry name" value="FLAVOREDOXIN"/>
    <property type="match status" value="1"/>
</dbReference>
<name>A0A7W3SX68_9BACL</name>
<dbReference type="InterPro" id="IPR002563">
    <property type="entry name" value="Flavin_Rdtase-like_dom"/>
</dbReference>